<dbReference type="OrthoDB" id="865359at2"/>
<keyword evidence="3" id="KW-1185">Reference proteome</keyword>
<evidence type="ECO:0000313" key="2">
    <source>
        <dbReference type="EMBL" id="TLM96455.1"/>
    </source>
</evidence>
<dbReference type="EMBL" id="VAJM01000001">
    <property type="protein sequence ID" value="TLM96455.1"/>
    <property type="molecule type" value="Genomic_DNA"/>
</dbReference>
<feature type="region of interest" description="Disordered" evidence="1">
    <location>
        <begin position="213"/>
        <end position="234"/>
    </location>
</feature>
<sequence length="374" mass="43281">MSDNAAEESAPTPAQPPTEADVLADPRLRELLAGYQPWSQDSFLKSYARVLSDLHYQGEQYEASLEYLLRQHDQEAYRQLWAIQHQKLFDLECQWRAGLVAVPGARLTADFEDWHEAIAACAVIAPISPEELALFDAFLAQLTDPDDLEPDDLCHDFWRYRQYLALHEDDDADLTLTPWTDFWDMRRGTAYLRTLPDRRGELESHYEQAAYAERRRQQPEAVATPPDPRPHAPNFGPEFDTLVRELLRRFEPAVKLRQFETKQELLAYEASDINGDLEVALERLQEAGQVVIPIEAHTDWRQAVIQAGNRYYLDQLRAALPRVYEDYCQRISLGISLAPPREKRRHRKCSHFEADEPLIREGRRALGEPDDLDF</sequence>
<feature type="region of interest" description="Disordered" evidence="1">
    <location>
        <begin position="1"/>
        <end position="20"/>
    </location>
</feature>
<name>A0A5R8WWD1_9BACT</name>
<organism evidence="2 3">
    <name type="scientific">Hymenobacter jeollabukensis</name>
    <dbReference type="NCBI Taxonomy" id="2025313"/>
    <lineage>
        <taxon>Bacteria</taxon>
        <taxon>Pseudomonadati</taxon>
        <taxon>Bacteroidota</taxon>
        <taxon>Cytophagia</taxon>
        <taxon>Cytophagales</taxon>
        <taxon>Hymenobacteraceae</taxon>
        <taxon>Hymenobacter</taxon>
    </lineage>
</organism>
<accession>A0A5R8WWD1</accession>
<dbReference type="Proteomes" id="UP000305517">
    <property type="component" value="Unassembled WGS sequence"/>
</dbReference>
<evidence type="ECO:0000313" key="3">
    <source>
        <dbReference type="Proteomes" id="UP000305517"/>
    </source>
</evidence>
<gene>
    <name evidence="2" type="ORF">FDY95_00185</name>
</gene>
<comment type="caution">
    <text evidence="2">The sequence shown here is derived from an EMBL/GenBank/DDBJ whole genome shotgun (WGS) entry which is preliminary data.</text>
</comment>
<evidence type="ECO:0000256" key="1">
    <source>
        <dbReference type="SAM" id="MobiDB-lite"/>
    </source>
</evidence>
<protein>
    <submittedName>
        <fullName evidence="2">Uncharacterized protein</fullName>
    </submittedName>
</protein>
<dbReference type="AlphaFoldDB" id="A0A5R8WWD1"/>
<dbReference type="RefSeq" id="WP_138074714.1">
    <property type="nucleotide sequence ID" value="NZ_VAJM01000001.1"/>
</dbReference>
<reference evidence="2 3" key="1">
    <citation type="submission" date="2019-05" db="EMBL/GenBank/DDBJ databases">
        <title>Hymenobacter edaphi sp. nov., isolated from abandoned arsenic-contaminated farmland soil.</title>
        <authorList>
            <person name="Nie L."/>
        </authorList>
    </citation>
    <scope>NUCLEOTIDE SEQUENCE [LARGE SCALE GENOMIC DNA]</scope>
    <source>
        <strain evidence="2 3">1-3-3-8</strain>
    </source>
</reference>
<proteinExistence type="predicted"/>